<reference evidence="3" key="1">
    <citation type="journal article" date="2019" name="Int. J. Syst. Evol. Microbiol.">
        <title>The Global Catalogue of Microorganisms (GCM) 10K type strain sequencing project: providing services to taxonomists for standard genome sequencing and annotation.</title>
        <authorList>
            <consortium name="The Broad Institute Genomics Platform"/>
            <consortium name="The Broad Institute Genome Sequencing Center for Infectious Disease"/>
            <person name="Wu L."/>
            <person name="Ma J."/>
        </authorList>
    </citation>
    <scope>NUCLEOTIDE SEQUENCE [LARGE SCALE GENOMIC DNA]</scope>
    <source>
        <strain evidence="3">JCM 15572</strain>
    </source>
</reference>
<dbReference type="PROSITE" id="PS51257">
    <property type="entry name" value="PROKAR_LIPOPROTEIN"/>
    <property type="match status" value="1"/>
</dbReference>
<feature type="chain" id="PRO_5047043130" evidence="1">
    <location>
        <begin position="23"/>
        <end position="514"/>
    </location>
</feature>
<dbReference type="SUPFAM" id="SSF53850">
    <property type="entry name" value="Periplasmic binding protein-like II"/>
    <property type="match status" value="1"/>
</dbReference>
<protein>
    <submittedName>
        <fullName evidence="2">Extracellular solute-binding protein</fullName>
    </submittedName>
</protein>
<gene>
    <name evidence="2" type="ORF">GCM10009804_39030</name>
</gene>
<dbReference type="Proteomes" id="UP001501705">
    <property type="component" value="Unassembled WGS sequence"/>
</dbReference>
<evidence type="ECO:0000313" key="3">
    <source>
        <dbReference type="Proteomes" id="UP001501705"/>
    </source>
</evidence>
<keyword evidence="1" id="KW-0732">Signal</keyword>
<name>A0ABP4PEI2_9ACTN</name>
<comment type="caution">
    <text evidence="2">The sequence shown here is derived from an EMBL/GenBank/DDBJ whole genome shotgun (WGS) entry which is preliminary data.</text>
</comment>
<dbReference type="EMBL" id="BAAAPH010000012">
    <property type="protein sequence ID" value="GAA1578757.1"/>
    <property type="molecule type" value="Genomic_DNA"/>
</dbReference>
<sequence>MGTMRFARVIASVAVIGLAAGACSGQSGDEAGGGSGSTQFSYRLPDRFKAWLDDLNWLPELEKQSGVKVETFDGGPEDGYYQQLDLALSSGKMQDAVIANISQTEVYGQQGAFQDLAPLIEKSAPNLKKYIDANPRYKQLITAKDGKVYGLPAESPRISPVTFYRSDMLKAAGVSKPPATMAEFTDALRTLKKHFASTKNYFPLTGRDAFLRWAYVYDAAFRADADGTVHGIADDKLGNTDLLSPGFKDMIAWYQQLYAEGLVDPEWIAGANTEDSWQTKMLTGRGSVSDDFFTRPSWFLNNGGPKNDPKYAIDVLPAFKTTTGAQGKVPANPRWNLNRVFAISSTAKNADAIIKFIDNLYSEKGETAMHFGVDGTSYKVVDGKPQYTLDFAVEGNKPAGTKAWNFLQDRLTFPAPVDNQAYYQWMDKKTKSFAGQYFNAYLTDTPVIKYDADQLKKRTELLAAVEPFVLTELTKFVNGKRPMSEWDQFVADAKQKGYQQLNDIENAAWSATSK</sequence>
<accession>A0ABP4PEI2</accession>
<proteinExistence type="predicted"/>
<dbReference type="Gene3D" id="3.40.190.10">
    <property type="entry name" value="Periplasmic binding protein-like II"/>
    <property type="match status" value="2"/>
</dbReference>
<evidence type="ECO:0000256" key="1">
    <source>
        <dbReference type="SAM" id="SignalP"/>
    </source>
</evidence>
<keyword evidence="3" id="KW-1185">Reference proteome</keyword>
<organism evidence="2 3">
    <name type="scientific">Kribbella hippodromi</name>
    <dbReference type="NCBI Taxonomy" id="434347"/>
    <lineage>
        <taxon>Bacteria</taxon>
        <taxon>Bacillati</taxon>
        <taxon>Actinomycetota</taxon>
        <taxon>Actinomycetes</taxon>
        <taxon>Propionibacteriales</taxon>
        <taxon>Kribbellaceae</taxon>
        <taxon>Kribbella</taxon>
    </lineage>
</organism>
<dbReference type="PANTHER" id="PTHR43649:SF12">
    <property type="entry name" value="DIACETYLCHITOBIOSE BINDING PROTEIN DASA"/>
    <property type="match status" value="1"/>
</dbReference>
<feature type="signal peptide" evidence="1">
    <location>
        <begin position="1"/>
        <end position="22"/>
    </location>
</feature>
<dbReference type="PANTHER" id="PTHR43649">
    <property type="entry name" value="ARABINOSE-BINDING PROTEIN-RELATED"/>
    <property type="match status" value="1"/>
</dbReference>
<dbReference type="RefSeq" id="WP_344234999.1">
    <property type="nucleotide sequence ID" value="NZ_BAAAPH010000012.1"/>
</dbReference>
<dbReference type="InterPro" id="IPR050490">
    <property type="entry name" value="Bact_solute-bd_prot1"/>
</dbReference>
<evidence type="ECO:0000313" key="2">
    <source>
        <dbReference type="EMBL" id="GAA1578757.1"/>
    </source>
</evidence>